<proteinExistence type="predicted"/>
<evidence type="ECO:0000259" key="2">
    <source>
        <dbReference type="Pfam" id="PF06985"/>
    </source>
</evidence>
<accession>A0A9P6CUM9</accession>
<dbReference type="AlphaFoldDB" id="A0A9P6CUM9"/>
<protein>
    <recommendedName>
        <fullName evidence="2">Heterokaryon incompatibility domain-containing protein</fullName>
    </recommendedName>
</protein>
<feature type="domain" description="Heterokaryon incompatibility" evidence="2">
    <location>
        <begin position="151"/>
        <end position="242"/>
    </location>
</feature>
<dbReference type="Pfam" id="PF06985">
    <property type="entry name" value="HET"/>
    <property type="match status" value="1"/>
</dbReference>
<dbReference type="PANTHER" id="PTHR10622:SF10">
    <property type="entry name" value="HET DOMAIN-CONTAINING PROTEIN"/>
    <property type="match status" value="1"/>
</dbReference>
<dbReference type="OrthoDB" id="2742418at2759"/>
<keyword evidence="4" id="KW-1185">Reference proteome</keyword>
<comment type="caution">
    <text evidence="3">The sequence shown here is derived from an EMBL/GenBank/DDBJ whole genome shotgun (WGS) entry which is preliminary data.</text>
</comment>
<evidence type="ECO:0000256" key="1">
    <source>
        <dbReference type="SAM" id="MobiDB-lite"/>
    </source>
</evidence>
<name>A0A9P6CUM9_9AGAR</name>
<dbReference type="PANTHER" id="PTHR10622">
    <property type="entry name" value="HET DOMAIN-CONTAINING PROTEIN"/>
    <property type="match status" value="1"/>
</dbReference>
<feature type="region of interest" description="Disordered" evidence="1">
    <location>
        <begin position="1"/>
        <end position="23"/>
    </location>
</feature>
<organism evidence="3 4">
    <name type="scientific">Pholiota conissans</name>
    <dbReference type="NCBI Taxonomy" id="109636"/>
    <lineage>
        <taxon>Eukaryota</taxon>
        <taxon>Fungi</taxon>
        <taxon>Dikarya</taxon>
        <taxon>Basidiomycota</taxon>
        <taxon>Agaricomycotina</taxon>
        <taxon>Agaricomycetes</taxon>
        <taxon>Agaricomycetidae</taxon>
        <taxon>Agaricales</taxon>
        <taxon>Agaricineae</taxon>
        <taxon>Strophariaceae</taxon>
        <taxon>Pholiota</taxon>
    </lineage>
</organism>
<dbReference type="InterPro" id="IPR010730">
    <property type="entry name" value="HET"/>
</dbReference>
<reference evidence="3" key="1">
    <citation type="submission" date="2020-11" db="EMBL/GenBank/DDBJ databases">
        <authorList>
            <consortium name="DOE Joint Genome Institute"/>
            <person name="Ahrendt S."/>
            <person name="Riley R."/>
            <person name="Andreopoulos W."/>
            <person name="Labutti K."/>
            <person name="Pangilinan J."/>
            <person name="Ruiz-Duenas F.J."/>
            <person name="Barrasa J.M."/>
            <person name="Sanchez-Garcia M."/>
            <person name="Camarero S."/>
            <person name="Miyauchi S."/>
            <person name="Serrano A."/>
            <person name="Linde D."/>
            <person name="Babiker R."/>
            <person name="Drula E."/>
            <person name="Ayuso-Fernandez I."/>
            <person name="Pacheco R."/>
            <person name="Padilla G."/>
            <person name="Ferreira P."/>
            <person name="Barriuso J."/>
            <person name="Kellner H."/>
            <person name="Castanera R."/>
            <person name="Alfaro M."/>
            <person name="Ramirez L."/>
            <person name="Pisabarro A.G."/>
            <person name="Kuo A."/>
            <person name="Tritt A."/>
            <person name="Lipzen A."/>
            <person name="He G."/>
            <person name="Yan M."/>
            <person name="Ng V."/>
            <person name="Cullen D."/>
            <person name="Martin F."/>
            <person name="Rosso M.-N."/>
            <person name="Henrissat B."/>
            <person name="Hibbett D."/>
            <person name="Martinez A.T."/>
            <person name="Grigoriev I.V."/>
        </authorList>
    </citation>
    <scope>NUCLEOTIDE SEQUENCE</scope>
    <source>
        <strain evidence="3">CIRM-BRFM 674</strain>
    </source>
</reference>
<dbReference type="EMBL" id="MU155206">
    <property type="protein sequence ID" value="KAF9479767.1"/>
    <property type="molecule type" value="Genomic_DNA"/>
</dbReference>
<sequence>MDMEDSEDATNMTDIVRPTDAPSDGSFEVLATRVSTETERYDEDLPIEYPLNKILLDKILAHLRNQIFNQMPIRLLQMIPNGSKLQIRLIERSSVYAYLAARLENEYSDVDLERAMKNSRKKLLASSNYFPTQESVEEDVIENWARRYAKYAILSHTWIRMAGGEVIFRDWNGGVFDTQSPGYQKLVNFCRVAYQEHGLALAWMDTICINKESSSELDESIRSMHKWYENATVCITYLAGTSKMWEMHRDPWFTRGWTFQELLAPSCIKFYTRDWKKLDNLYDSDKLHVVIQREIWKATTITEPELLSPRQIPISRTMQLAAKRKVMREEDTAYSLMGVCGVSISIAYGEGAKRAFFRLMLGILNSEENQSNVMDVFNCAQVASWPFSTLIPLDLSVYVNRSTKLDGRGHQIPIEPLLYTHLGLRMPVLLMPAVLHGNTSQVFEDEPIGKYYATVEFPDAARTRFHLLDKGTGIVSRSDGLSHMTRFPPHEPIPIFGILNFGGDADDVLIPWNCLALGFEAEWLADWGSTSSSRKIARYYDEERPIIFELADKDKSADEFLHDLSHQHEIKRRELGIHGMKMVTMYL</sequence>
<evidence type="ECO:0000313" key="4">
    <source>
        <dbReference type="Proteomes" id="UP000807469"/>
    </source>
</evidence>
<dbReference type="Proteomes" id="UP000807469">
    <property type="component" value="Unassembled WGS sequence"/>
</dbReference>
<evidence type="ECO:0000313" key="3">
    <source>
        <dbReference type="EMBL" id="KAF9479767.1"/>
    </source>
</evidence>
<gene>
    <name evidence="3" type="ORF">BDN70DRAFT_878405</name>
</gene>